<name>A0ABS4R2R4_9HYPH</name>
<organism evidence="5 6">
    <name type="scientific">Sinorhizobium kostiense</name>
    <dbReference type="NCBI Taxonomy" id="76747"/>
    <lineage>
        <taxon>Bacteria</taxon>
        <taxon>Pseudomonadati</taxon>
        <taxon>Pseudomonadota</taxon>
        <taxon>Alphaproteobacteria</taxon>
        <taxon>Hyphomicrobiales</taxon>
        <taxon>Rhizobiaceae</taxon>
        <taxon>Sinorhizobium/Ensifer group</taxon>
        <taxon>Sinorhizobium</taxon>
    </lineage>
</organism>
<dbReference type="PANTHER" id="PTHR33055">
    <property type="entry name" value="TRANSPOSASE FOR INSERTION SEQUENCE ELEMENT IS1111A"/>
    <property type="match status" value="1"/>
</dbReference>
<evidence type="ECO:0000256" key="1">
    <source>
        <dbReference type="SAM" id="Coils"/>
    </source>
</evidence>
<feature type="region of interest" description="Disordered" evidence="2">
    <location>
        <begin position="261"/>
        <end position="296"/>
    </location>
</feature>
<sequence length="330" mass="36147">MDATSVGADVSQDWLDVHVLPTGEHFRVGNDDAGIAELRERLFRLSPERIALEATCGLERLAVAALAAAGLPVVVVNPAQVRAFAEALGKRADPIDAAVIAAYGTAVRPQLRPLPTATTRALADLVARRRQIVQVIMAEQNRLRTASSRQALKSIRRLLAALKRELEAIDADIDGYIRKSPLWQIREKPLISMPGMGPTVARILLAELPELGSLDRRQVAALAGLAPFAGQWGKWRGKSFIGDGRSSVRAALFLMALAAIRHNPHPHGTPRPPRRRRHRAQTAHTHQRHDPGPKTLADRLTAKNSRRGQEARPQIQFTSGRPNRIQLCSS</sequence>
<feature type="domain" description="Transposase IS110-like N-terminal" evidence="3">
    <location>
        <begin position="6"/>
        <end position="145"/>
    </location>
</feature>
<gene>
    <name evidence="5" type="ORF">J2Z31_002646</name>
</gene>
<dbReference type="InterPro" id="IPR002525">
    <property type="entry name" value="Transp_IS110-like_N"/>
</dbReference>
<dbReference type="PANTHER" id="PTHR33055:SF13">
    <property type="entry name" value="TRANSPOSASE"/>
    <property type="match status" value="1"/>
</dbReference>
<reference evidence="5 6" key="1">
    <citation type="submission" date="2021-03" db="EMBL/GenBank/DDBJ databases">
        <title>Genomic Encyclopedia of Type Strains, Phase IV (KMG-IV): sequencing the most valuable type-strain genomes for metagenomic binning, comparative biology and taxonomic classification.</title>
        <authorList>
            <person name="Goeker M."/>
        </authorList>
    </citation>
    <scope>NUCLEOTIDE SEQUENCE [LARGE SCALE GENOMIC DNA]</scope>
    <source>
        <strain evidence="5 6">DSM 13372</strain>
    </source>
</reference>
<proteinExistence type="predicted"/>
<dbReference type="EMBL" id="JAGILA010000003">
    <property type="protein sequence ID" value="MBP2236132.1"/>
    <property type="molecule type" value="Genomic_DNA"/>
</dbReference>
<evidence type="ECO:0000313" key="5">
    <source>
        <dbReference type="EMBL" id="MBP2236132.1"/>
    </source>
</evidence>
<evidence type="ECO:0000259" key="3">
    <source>
        <dbReference type="Pfam" id="PF01548"/>
    </source>
</evidence>
<feature type="compositionally biased region" description="Basic residues" evidence="2">
    <location>
        <begin position="272"/>
        <end position="287"/>
    </location>
</feature>
<feature type="domain" description="Transposase IS116/IS110/IS902 C-terminal" evidence="4">
    <location>
        <begin position="190"/>
        <end position="265"/>
    </location>
</feature>
<protein>
    <submittedName>
        <fullName evidence="5">Transposase</fullName>
    </submittedName>
</protein>
<dbReference type="InterPro" id="IPR047650">
    <property type="entry name" value="Transpos_IS110"/>
</dbReference>
<dbReference type="NCBIfam" id="NF033542">
    <property type="entry name" value="transpos_IS110"/>
    <property type="match status" value="1"/>
</dbReference>
<dbReference type="InterPro" id="IPR003346">
    <property type="entry name" value="Transposase_20"/>
</dbReference>
<dbReference type="Pfam" id="PF02371">
    <property type="entry name" value="Transposase_20"/>
    <property type="match status" value="1"/>
</dbReference>
<keyword evidence="6" id="KW-1185">Reference proteome</keyword>
<evidence type="ECO:0000259" key="4">
    <source>
        <dbReference type="Pfam" id="PF02371"/>
    </source>
</evidence>
<comment type="caution">
    <text evidence="5">The sequence shown here is derived from an EMBL/GenBank/DDBJ whole genome shotgun (WGS) entry which is preliminary data.</text>
</comment>
<feature type="coiled-coil region" evidence="1">
    <location>
        <begin position="152"/>
        <end position="179"/>
    </location>
</feature>
<keyword evidence="1" id="KW-0175">Coiled coil</keyword>
<dbReference type="Pfam" id="PF01548">
    <property type="entry name" value="DEDD_Tnp_IS110"/>
    <property type="match status" value="1"/>
</dbReference>
<dbReference type="Proteomes" id="UP000730739">
    <property type="component" value="Unassembled WGS sequence"/>
</dbReference>
<evidence type="ECO:0000256" key="2">
    <source>
        <dbReference type="SAM" id="MobiDB-lite"/>
    </source>
</evidence>
<evidence type="ECO:0000313" key="6">
    <source>
        <dbReference type="Proteomes" id="UP000730739"/>
    </source>
</evidence>
<accession>A0ABS4R2R4</accession>